<proteinExistence type="predicted"/>
<protein>
    <submittedName>
        <fullName evidence="2">Uncharacterized protein</fullName>
    </submittedName>
</protein>
<dbReference type="AlphaFoldDB" id="A0AAD7JLD7"/>
<organism evidence="2 3">
    <name type="scientific">Mycena metata</name>
    <dbReference type="NCBI Taxonomy" id="1033252"/>
    <lineage>
        <taxon>Eukaryota</taxon>
        <taxon>Fungi</taxon>
        <taxon>Dikarya</taxon>
        <taxon>Basidiomycota</taxon>
        <taxon>Agaricomycotina</taxon>
        <taxon>Agaricomycetes</taxon>
        <taxon>Agaricomycetidae</taxon>
        <taxon>Agaricales</taxon>
        <taxon>Marasmiineae</taxon>
        <taxon>Mycenaceae</taxon>
        <taxon>Mycena</taxon>
    </lineage>
</organism>
<feature type="compositionally biased region" description="Basic and acidic residues" evidence="1">
    <location>
        <begin position="230"/>
        <end position="249"/>
    </location>
</feature>
<keyword evidence="3" id="KW-1185">Reference proteome</keyword>
<reference evidence="2" key="1">
    <citation type="submission" date="2023-03" db="EMBL/GenBank/DDBJ databases">
        <title>Massive genome expansion in bonnet fungi (Mycena s.s.) driven by repeated elements and novel gene families across ecological guilds.</title>
        <authorList>
            <consortium name="Lawrence Berkeley National Laboratory"/>
            <person name="Harder C.B."/>
            <person name="Miyauchi S."/>
            <person name="Viragh M."/>
            <person name="Kuo A."/>
            <person name="Thoen E."/>
            <person name="Andreopoulos B."/>
            <person name="Lu D."/>
            <person name="Skrede I."/>
            <person name="Drula E."/>
            <person name="Henrissat B."/>
            <person name="Morin E."/>
            <person name="Kohler A."/>
            <person name="Barry K."/>
            <person name="LaButti K."/>
            <person name="Morin E."/>
            <person name="Salamov A."/>
            <person name="Lipzen A."/>
            <person name="Mereny Z."/>
            <person name="Hegedus B."/>
            <person name="Baldrian P."/>
            <person name="Stursova M."/>
            <person name="Weitz H."/>
            <person name="Taylor A."/>
            <person name="Grigoriev I.V."/>
            <person name="Nagy L.G."/>
            <person name="Martin F."/>
            <person name="Kauserud H."/>
        </authorList>
    </citation>
    <scope>NUCLEOTIDE SEQUENCE</scope>
    <source>
        <strain evidence="2">CBHHK182m</strain>
    </source>
</reference>
<dbReference type="Proteomes" id="UP001215598">
    <property type="component" value="Unassembled WGS sequence"/>
</dbReference>
<evidence type="ECO:0000313" key="3">
    <source>
        <dbReference type="Proteomes" id="UP001215598"/>
    </source>
</evidence>
<feature type="compositionally biased region" description="Pro residues" evidence="1">
    <location>
        <begin position="85"/>
        <end position="94"/>
    </location>
</feature>
<feature type="compositionally biased region" description="Polar residues" evidence="1">
    <location>
        <begin position="218"/>
        <end position="229"/>
    </location>
</feature>
<feature type="region of interest" description="Disordered" evidence="1">
    <location>
        <begin position="20"/>
        <end position="114"/>
    </location>
</feature>
<feature type="compositionally biased region" description="Low complexity" evidence="1">
    <location>
        <begin position="20"/>
        <end position="43"/>
    </location>
</feature>
<accession>A0AAD7JLD7</accession>
<dbReference type="EMBL" id="JARKIB010000022">
    <property type="protein sequence ID" value="KAJ7767301.1"/>
    <property type="molecule type" value="Genomic_DNA"/>
</dbReference>
<evidence type="ECO:0000313" key="2">
    <source>
        <dbReference type="EMBL" id="KAJ7767301.1"/>
    </source>
</evidence>
<feature type="region of interest" description="Disordered" evidence="1">
    <location>
        <begin position="218"/>
        <end position="334"/>
    </location>
</feature>
<comment type="caution">
    <text evidence="2">The sequence shown here is derived from an EMBL/GenBank/DDBJ whole genome shotgun (WGS) entry which is preliminary data.</text>
</comment>
<evidence type="ECO:0000256" key="1">
    <source>
        <dbReference type="SAM" id="MobiDB-lite"/>
    </source>
</evidence>
<sequence>MINFLTDLHISSCQLHDLTSHSMSSASSSGASLARSQSNGSSTRRPRPRSPPSMYVAYESTIAKPPKPLLKLDKKPKKGSKAKAPPLPDPPNPFPAQNYTSTSTPTVSDPLQRRPSATSFFSLRRKTVSHAPLSPSIPPPGRIIVPMRNRSPGASHRTPQQLHEANVHPVEDIEPVFRQSGKAARLLGEASGSRISEADRSKVVAANFSGIFRIPSSAVDTEASSSDGRSSIDEPLEHEWHSDDSHIQRESTFLTPMEFASPRPESVALTRRREASDSDTASGNEDDEGAEPITPIASLPPPTTPHRRNRYRSHSESYGGHSRQSSHAYEPARPDTPFLDTLVAVDSQVLVAHNGTGPRRTHIRDTSVVRAEPKEGWMGEWNQGDMQDVIHKLRSLK</sequence>
<feature type="compositionally biased region" description="Polar residues" evidence="1">
    <location>
        <begin position="97"/>
        <end position="114"/>
    </location>
</feature>
<gene>
    <name evidence="2" type="ORF">B0H16DRAFT_1521601</name>
</gene>
<name>A0AAD7JLD7_9AGAR</name>